<name>A0A5N5U7K9_9EURY</name>
<dbReference type="AlphaFoldDB" id="A0A5N5U7K9"/>
<protein>
    <submittedName>
        <fullName evidence="1">Uncharacterized protein</fullName>
    </submittedName>
</protein>
<organism evidence="1 2">
    <name type="scientific">Halosegnis rubeus</name>
    <dbReference type="NCBI Taxonomy" id="2212850"/>
    <lineage>
        <taxon>Archaea</taxon>
        <taxon>Methanobacteriati</taxon>
        <taxon>Methanobacteriota</taxon>
        <taxon>Stenosarchaea group</taxon>
        <taxon>Halobacteria</taxon>
        <taxon>Halobacteriales</taxon>
        <taxon>Natronomonadaceae</taxon>
        <taxon>Halosegnis</taxon>
    </lineage>
</organism>
<dbReference type="Proteomes" id="UP000326865">
    <property type="component" value="Unassembled WGS sequence"/>
</dbReference>
<comment type="caution">
    <text evidence="1">The sequence shown here is derived from an EMBL/GenBank/DDBJ whole genome shotgun (WGS) entry which is preliminary data.</text>
</comment>
<gene>
    <name evidence="1" type="ORF">DM867_05740</name>
</gene>
<accession>A0A5N5U7K9</accession>
<dbReference type="RefSeq" id="WP_152133878.1">
    <property type="nucleotide sequence ID" value="NZ_QKKZ01000002.1"/>
</dbReference>
<reference evidence="1 2" key="1">
    <citation type="submission" date="2019-10" db="EMBL/GenBank/DDBJ databases">
        <title>Unraveling microbial dark matter from salterns through culturing: the case of the genus Halosegnis.</title>
        <authorList>
            <person name="Duran-Viseras A."/>
            <person name="Andrei A.-S."/>
            <person name="Vera-Gargallo B."/>
            <person name="Ghai R."/>
            <person name="Sanchez-Porro C."/>
            <person name="Ventosa A."/>
        </authorList>
    </citation>
    <scope>NUCLEOTIDE SEQUENCE [LARGE SCALE GENOMIC DNA]</scope>
    <source>
        <strain evidence="1 2">F18-79</strain>
    </source>
</reference>
<evidence type="ECO:0000313" key="2">
    <source>
        <dbReference type="Proteomes" id="UP000326865"/>
    </source>
</evidence>
<sequence length="77" mass="8928">MTTTTEILDKYGLTRETVTKYIDAITRMNQTQTAEELDVSRDTINRYKKQFAEMDAQERLHLISSLTQEKLLNQSTG</sequence>
<keyword evidence="2" id="KW-1185">Reference proteome</keyword>
<evidence type="ECO:0000313" key="1">
    <source>
        <dbReference type="EMBL" id="KAB7514620.1"/>
    </source>
</evidence>
<proteinExistence type="predicted"/>
<dbReference type="EMBL" id="QKKZ01000002">
    <property type="protein sequence ID" value="KAB7514620.1"/>
    <property type="molecule type" value="Genomic_DNA"/>
</dbReference>